<keyword evidence="3" id="KW-1185">Reference proteome</keyword>
<gene>
    <name evidence="2" type="ORF">PHSY_005100</name>
</gene>
<dbReference type="OrthoDB" id="2544993at2759"/>
<evidence type="ECO:0000313" key="3">
    <source>
        <dbReference type="Proteomes" id="UP000014071"/>
    </source>
</evidence>
<dbReference type="RefSeq" id="XP_012191101.1">
    <property type="nucleotide sequence ID" value="XM_012335711.1"/>
</dbReference>
<organism evidence="2 3">
    <name type="scientific">Pseudozyma hubeiensis (strain SY62)</name>
    <name type="common">Yeast</name>
    <dbReference type="NCBI Taxonomy" id="1305764"/>
    <lineage>
        <taxon>Eukaryota</taxon>
        <taxon>Fungi</taxon>
        <taxon>Dikarya</taxon>
        <taxon>Basidiomycota</taxon>
        <taxon>Ustilaginomycotina</taxon>
        <taxon>Ustilaginomycetes</taxon>
        <taxon>Ustilaginales</taxon>
        <taxon>Ustilaginaceae</taxon>
        <taxon>Pseudozyma</taxon>
    </lineage>
</organism>
<dbReference type="AlphaFoldDB" id="R9P849"/>
<sequence length="140" mass="15515">MLTLKPCVGLTTFLVPVARRDIRPVALAAHLCPIPPYPHFYDRPAKMTKNTTDESFKKTHQVVGANGGQLVDDLNGKIMKEAPGHDGNVALEQSGQQRTHNEQIERDLANKGYSTRQTDEEAALDADLKKKLEQRGNPTK</sequence>
<dbReference type="Proteomes" id="UP000014071">
    <property type="component" value="Unassembled WGS sequence"/>
</dbReference>
<dbReference type="eggNOG" id="ENOG502TH91">
    <property type="taxonomic scope" value="Eukaryota"/>
</dbReference>
<reference evidence="3" key="1">
    <citation type="journal article" date="2013" name="Genome Announc.">
        <title>Draft genome sequence of the basidiomycetous yeast-like fungus Pseudozyma hubeiensis SY62, which produces an abundant amount of the biosurfactant mannosylerythritol lipids.</title>
        <authorList>
            <person name="Konishi M."/>
            <person name="Hatada Y."/>
            <person name="Horiuchi J."/>
        </authorList>
    </citation>
    <scope>NUCLEOTIDE SEQUENCE [LARGE SCALE GENOMIC DNA]</scope>
    <source>
        <strain evidence="3">SY62</strain>
    </source>
</reference>
<evidence type="ECO:0000313" key="2">
    <source>
        <dbReference type="EMBL" id="GAC97514.1"/>
    </source>
</evidence>
<proteinExistence type="predicted"/>
<name>R9P849_PSEHS</name>
<evidence type="ECO:0000256" key="1">
    <source>
        <dbReference type="SAM" id="MobiDB-lite"/>
    </source>
</evidence>
<accession>R9P849</accession>
<feature type="compositionally biased region" description="Basic and acidic residues" evidence="1">
    <location>
        <begin position="99"/>
        <end position="109"/>
    </location>
</feature>
<dbReference type="GeneID" id="24110380"/>
<dbReference type="HOGENOM" id="CLU_1836013_0_0_1"/>
<protein>
    <submittedName>
        <fullName evidence="2">Trimethylguanosine synthase</fullName>
    </submittedName>
</protein>
<dbReference type="EMBL" id="DF238810">
    <property type="protein sequence ID" value="GAC97514.1"/>
    <property type="molecule type" value="Genomic_DNA"/>
</dbReference>
<feature type="region of interest" description="Disordered" evidence="1">
    <location>
        <begin position="78"/>
        <end position="140"/>
    </location>
</feature>